<protein>
    <recommendedName>
        <fullName evidence="2">peptidylprolyl isomerase</fullName>
        <ecNumber evidence="2">5.2.1.8</ecNumber>
    </recommendedName>
</protein>
<organism evidence="8 9">
    <name type="scientific">Aphanothece hegewaldii CCALA 016</name>
    <dbReference type="NCBI Taxonomy" id="2107694"/>
    <lineage>
        <taxon>Bacteria</taxon>
        <taxon>Bacillati</taxon>
        <taxon>Cyanobacteriota</taxon>
        <taxon>Cyanophyceae</taxon>
        <taxon>Oscillatoriophycideae</taxon>
        <taxon>Chroococcales</taxon>
        <taxon>Aphanothecaceae</taxon>
        <taxon>Aphanothece</taxon>
    </lineage>
</organism>
<dbReference type="InterPro" id="IPR027304">
    <property type="entry name" value="Trigger_fact/SurA_dom_sf"/>
</dbReference>
<dbReference type="InterPro" id="IPR000297">
    <property type="entry name" value="PPIase_PpiC"/>
</dbReference>
<feature type="domain" description="PpiC" evidence="7">
    <location>
        <begin position="114"/>
        <end position="206"/>
    </location>
</feature>
<dbReference type="InterPro" id="IPR050245">
    <property type="entry name" value="PrsA_foldase"/>
</dbReference>
<proteinExistence type="predicted"/>
<dbReference type="Proteomes" id="UP000239001">
    <property type="component" value="Unassembled WGS sequence"/>
</dbReference>
<evidence type="ECO:0000256" key="2">
    <source>
        <dbReference type="ARBA" id="ARBA00013194"/>
    </source>
</evidence>
<reference evidence="8 9" key="1">
    <citation type="submission" date="2018-03" db="EMBL/GenBank/DDBJ databases">
        <title>The ancient ancestry and fast evolution of plastids.</title>
        <authorList>
            <person name="Moore K.R."/>
            <person name="Magnabosco C."/>
            <person name="Momper L."/>
            <person name="Gold D.A."/>
            <person name="Bosak T."/>
            <person name="Fournier G.P."/>
        </authorList>
    </citation>
    <scope>NUCLEOTIDE SEQUENCE [LARGE SCALE GENOMIC DNA]</scope>
    <source>
        <strain evidence="8 9">CCALA 016</strain>
    </source>
</reference>
<dbReference type="RefSeq" id="WP_106455710.1">
    <property type="nucleotide sequence ID" value="NZ_PXOH01000003.1"/>
</dbReference>
<name>A0A2T1M266_9CHRO</name>
<dbReference type="Gene3D" id="3.10.50.40">
    <property type="match status" value="1"/>
</dbReference>
<evidence type="ECO:0000313" key="8">
    <source>
        <dbReference type="EMBL" id="PSF38788.1"/>
    </source>
</evidence>
<evidence type="ECO:0000256" key="6">
    <source>
        <dbReference type="PROSITE-ProRule" id="PRU00278"/>
    </source>
</evidence>
<keyword evidence="4 6" id="KW-0697">Rotamase</keyword>
<dbReference type="EMBL" id="PXOH01000003">
    <property type="protein sequence ID" value="PSF38788.1"/>
    <property type="molecule type" value="Genomic_DNA"/>
</dbReference>
<keyword evidence="5 6" id="KW-0413">Isomerase</keyword>
<dbReference type="Pfam" id="PF00639">
    <property type="entry name" value="Rotamase"/>
    <property type="match status" value="1"/>
</dbReference>
<dbReference type="SUPFAM" id="SSF109998">
    <property type="entry name" value="Triger factor/SurA peptide-binding domain-like"/>
    <property type="match status" value="1"/>
</dbReference>
<accession>A0A2T1M266</accession>
<comment type="caution">
    <text evidence="8">The sequence shown here is derived from an EMBL/GenBank/DDBJ whole genome shotgun (WGS) entry which is preliminary data.</text>
</comment>
<evidence type="ECO:0000259" key="7">
    <source>
        <dbReference type="PROSITE" id="PS50198"/>
    </source>
</evidence>
<evidence type="ECO:0000256" key="3">
    <source>
        <dbReference type="ARBA" id="ARBA00022729"/>
    </source>
</evidence>
<reference evidence="8 9" key="2">
    <citation type="submission" date="2018-03" db="EMBL/GenBank/DDBJ databases">
        <authorList>
            <person name="Keele B.F."/>
        </authorList>
    </citation>
    <scope>NUCLEOTIDE SEQUENCE [LARGE SCALE GENOMIC DNA]</scope>
    <source>
        <strain evidence="8 9">CCALA 016</strain>
    </source>
</reference>
<dbReference type="PANTHER" id="PTHR47245:SF1">
    <property type="entry name" value="FOLDASE PROTEIN PRSA"/>
    <property type="match status" value="1"/>
</dbReference>
<dbReference type="EC" id="5.2.1.8" evidence="2"/>
<sequence length="246" mass="28336">MGVVIQVGEKEITENDLYPLLAQYGMLPQLVKEMIIDEAIADVICTPDEETEARNRFYQQNQLTDETRIEAWLQQTGMTQEQLEKLSLRDIKVEKYKQDTFTNRLEAYFLQCKGQLDRVVYSLIRTKDPGVAQELYFRVQEQEDTFAELAKKYSKGAEAQTGGLLGPVELNVPHPKIAQMLATSKPGQLWPPTQVGEWLIILRLEKYISAQLDQPTQQRLLNDLFGSWLNEQIKQKIRFTPVDSDV</sequence>
<evidence type="ECO:0000256" key="1">
    <source>
        <dbReference type="ARBA" id="ARBA00000971"/>
    </source>
</evidence>
<dbReference type="InterPro" id="IPR046357">
    <property type="entry name" value="PPIase_dom_sf"/>
</dbReference>
<dbReference type="PROSITE" id="PS50198">
    <property type="entry name" value="PPIC_PPIASE_2"/>
    <property type="match status" value="1"/>
</dbReference>
<dbReference type="OrthoDB" id="507969at2"/>
<evidence type="ECO:0000256" key="5">
    <source>
        <dbReference type="ARBA" id="ARBA00023235"/>
    </source>
</evidence>
<evidence type="ECO:0000313" key="9">
    <source>
        <dbReference type="Proteomes" id="UP000239001"/>
    </source>
</evidence>
<evidence type="ECO:0000256" key="4">
    <source>
        <dbReference type="ARBA" id="ARBA00023110"/>
    </source>
</evidence>
<comment type="catalytic activity">
    <reaction evidence="1">
        <text>[protein]-peptidylproline (omega=180) = [protein]-peptidylproline (omega=0)</text>
        <dbReference type="Rhea" id="RHEA:16237"/>
        <dbReference type="Rhea" id="RHEA-COMP:10747"/>
        <dbReference type="Rhea" id="RHEA-COMP:10748"/>
        <dbReference type="ChEBI" id="CHEBI:83833"/>
        <dbReference type="ChEBI" id="CHEBI:83834"/>
        <dbReference type="EC" id="5.2.1.8"/>
    </reaction>
</comment>
<keyword evidence="9" id="KW-1185">Reference proteome</keyword>
<dbReference type="SUPFAM" id="SSF54534">
    <property type="entry name" value="FKBP-like"/>
    <property type="match status" value="1"/>
</dbReference>
<dbReference type="AlphaFoldDB" id="A0A2T1M266"/>
<dbReference type="PANTHER" id="PTHR47245">
    <property type="entry name" value="PEPTIDYLPROLYL ISOMERASE"/>
    <property type="match status" value="1"/>
</dbReference>
<dbReference type="GO" id="GO:0003755">
    <property type="term" value="F:peptidyl-prolyl cis-trans isomerase activity"/>
    <property type="evidence" value="ECO:0007669"/>
    <property type="project" value="UniProtKB-KW"/>
</dbReference>
<keyword evidence="3" id="KW-0732">Signal</keyword>
<gene>
    <name evidence="8" type="ORF">C7H19_04620</name>
</gene>